<organism evidence="1">
    <name type="scientific">Octopus bimaculoides</name>
    <name type="common">California two-spotted octopus</name>
    <dbReference type="NCBI Taxonomy" id="37653"/>
    <lineage>
        <taxon>Eukaryota</taxon>
        <taxon>Metazoa</taxon>
        <taxon>Spiralia</taxon>
        <taxon>Lophotrochozoa</taxon>
        <taxon>Mollusca</taxon>
        <taxon>Cephalopoda</taxon>
        <taxon>Coleoidea</taxon>
        <taxon>Octopodiformes</taxon>
        <taxon>Octopoda</taxon>
        <taxon>Incirrata</taxon>
        <taxon>Octopodidae</taxon>
        <taxon>Octopus</taxon>
    </lineage>
</organism>
<dbReference type="EMBL" id="KQ419241">
    <property type="protein sequence ID" value="KOF84153.1"/>
    <property type="molecule type" value="Genomic_DNA"/>
</dbReference>
<proteinExistence type="predicted"/>
<accession>A0A0L8H4G2</accession>
<reference evidence="1" key="1">
    <citation type="submission" date="2015-07" db="EMBL/GenBank/DDBJ databases">
        <title>MeaNS - Measles Nucleotide Surveillance Program.</title>
        <authorList>
            <person name="Tran T."/>
            <person name="Druce J."/>
        </authorList>
    </citation>
    <scope>NUCLEOTIDE SEQUENCE</scope>
    <source>
        <strain evidence="1">UCB-OBI-ISO-001</strain>
        <tissue evidence="1">Gonad</tissue>
    </source>
</reference>
<evidence type="ECO:0000313" key="1">
    <source>
        <dbReference type="EMBL" id="KOF84153.1"/>
    </source>
</evidence>
<dbReference type="AlphaFoldDB" id="A0A0L8H4G2"/>
<protein>
    <submittedName>
        <fullName evidence="1">Uncharacterized protein</fullName>
    </submittedName>
</protein>
<sequence>MFISTYREFLKLNILDYTSQSISKCCPLLVLWWIFPRFINPLYLWSFFTDAIIEVFILRIIELRRRNKITPSVIHIRRDTAAKNTTKSVCRCSVSCNITATSRSKFIRKDCTTAGKATHKTKPCTAKHKTVANNNYL</sequence>
<gene>
    <name evidence="1" type="ORF">OCBIM_22022531mg</name>
</gene>
<name>A0A0L8H4G2_OCTBM</name>